<keyword evidence="1" id="KW-0732">Signal</keyword>
<comment type="caution">
    <text evidence="3">The sequence shown here is derived from an EMBL/GenBank/DDBJ whole genome shotgun (WGS) entry which is preliminary data.</text>
</comment>
<feature type="signal peptide" evidence="1">
    <location>
        <begin position="1"/>
        <end position="27"/>
    </location>
</feature>
<gene>
    <name evidence="3" type="ORF">DFQ04_0392</name>
</gene>
<evidence type="ECO:0000259" key="2">
    <source>
        <dbReference type="Pfam" id="PF13349"/>
    </source>
</evidence>
<dbReference type="Pfam" id="PF13349">
    <property type="entry name" value="DUF4097"/>
    <property type="match status" value="1"/>
</dbReference>
<keyword evidence="4" id="KW-1185">Reference proteome</keyword>
<accession>A0A4R6T8N5</accession>
<dbReference type="OrthoDB" id="835341at2"/>
<sequence length="315" mass="33818">MKKKNLNRFFGLAAMLLGSMLFLTSCYEELEVVQTVNDEFSGVTKIEVESGFLEVNYQGNSNQTFLSLDGLLESSRSGNYRIEYEVIGNTLHVQLKQKGAFGGGRNRGYLNLNGPEDMEVTIESGSGMTRVSTVNSEILKVFAGSGSIELNEVNSYKIHVEVGSGVIKGYDLNGNVIAKAGSGSMDFNRVIGDLEVFASSGNVEVSNLQGQLNSEMSSGRLQLENIDEVQNLRISSGNITGNRIGLGPKTLLSSSSGRIVLRTFSNLNDFNYDLQAGSGRVSVGENSSSGSLKINNGSTYTIHGSVSSGMIEINN</sequence>
<organism evidence="3 4">
    <name type="scientific">Algoriphagus boseongensis</name>
    <dbReference type="NCBI Taxonomy" id="1442587"/>
    <lineage>
        <taxon>Bacteria</taxon>
        <taxon>Pseudomonadati</taxon>
        <taxon>Bacteroidota</taxon>
        <taxon>Cytophagia</taxon>
        <taxon>Cytophagales</taxon>
        <taxon>Cyclobacteriaceae</taxon>
        <taxon>Algoriphagus</taxon>
    </lineage>
</organism>
<proteinExistence type="predicted"/>
<feature type="domain" description="DUF4097" evidence="2">
    <location>
        <begin position="73"/>
        <end position="313"/>
    </location>
</feature>
<protein>
    <submittedName>
        <fullName evidence="3">Putative adhesin</fullName>
    </submittedName>
</protein>
<feature type="chain" id="PRO_5020248656" evidence="1">
    <location>
        <begin position="28"/>
        <end position="315"/>
    </location>
</feature>
<dbReference type="RefSeq" id="WP_133552140.1">
    <property type="nucleotide sequence ID" value="NZ_SNYF01000005.1"/>
</dbReference>
<reference evidence="3 4" key="1">
    <citation type="submission" date="2019-03" db="EMBL/GenBank/DDBJ databases">
        <title>Genomic Encyclopedia of Type Strains, Phase III (KMG-III): the genomes of soil and plant-associated and newly described type strains.</title>
        <authorList>
            <person name="Whitman W."/>
        </authorList>
    </citation>
    <scope>NUCLEOTIDE SEQUENCE [LARGE SCALE GENOMIC DNA]</scope>
    <source>
        <strain evidence="3 4">CECT 8446</strain>
    </source>
</reference>
<dbReference type="AlphaFoldDB" id="A0A4R6T8N5"/>
<evidence type="ECO:0000313" key="4">
    <source>
        <dbReference type="Proteomes" id="UP000294535"/>
    </source>
</evidence>
<dbReference type="InterPro" id="IPR025164">
    <property type="entry name" value="Toastrack_DUF4097"/>
</dbReference>
<dbReference type="EMBL" id="SNYF01000005">
    <property type="protein sequence ID" value="TDQ18589.1"/>
    <property type="molecule type" value="Genomic_DNA"/>
</dbReference>
<dbReference type="PROSITE" id="PS51257">
    <property type="entry name" value="PROKAR_LIPOPROTEIN"/>
    <property type="match status" value="1"/>
</dbReference>
<evidence type="ECO:0000313" key="3">
    <source>
        <dbReference type="EMBL" id="TDQ18589.1"/>
    </source>
</evidence>
<dbReference type="Proteomes" id="UP000294535">
    <property type="component" value="Unassembled WGS sequence"/>
</dbReference>
<evidence type="ECO:0000256" key="1">
    <source>
        <dbReference type="SAM" id="SignalP"/>
    </source>
</evidence>
<name>A0A4R6T8N5_9BACT</name>